<sequence>MDNLVAAIEDINTRSATAPPPADPVRPEPLDSFALTSMGDDELEALWQARTNDPFGQELIEREWSRRDMHARTDVDSDDFPFTSYKTLVDRLHEPEELSDELLKDTWLDAHVDPQLRALVETEMDRRMLERTESPIDDPQLQARIEERIDWSYENMSPTQYRRYHATVVTDPQLRAGMPKRIPGRPTERELKQDYHEFTFERYLAIEDHTRGHMLNARGQALGVDPFTLLSGNAKRAQAYGSEEFLGFLGAHGGHMPFARFKALRLRGVDYDDSKIESFNNATHAVLV</sequence>
<gene>
    <name evidence="1" type="ORF">ACFFJD_01735</name>
</gene>
<evidence type="ECO:0000313" key="1">
    <source>
        <dbReference type="EMBL" id="MFC0313573.1"/>
    </source>
</evidence>
<dbReference type="Proteomes" id="UP001589783">
    <property type="component" value="Unassembled WGS sequence"/>
</dbReference>
<reference evidence="1 2" key="1">
    <citation type="submission" date="2024-09" db="EMBL/GenBank/DDBJ databases">
        <authorList>
            <person name="Sun Q."/>
            <person name="Mori K."/>
        </authorList>
    </citation>
    <scope>NUCLEOTIDE SEQUENCE [LARGE SCALE GENOMIC DNA]</scope>
    <source>
        <strain evidence="1 2">CCM 7957</strain>
    </source>
</reference>
<evidence type="ECO:0000313" key="2">
    <source>
        <dbReference type="Proteomes" id="UP001589783"/>
    </source>
</evidence>
<proteinExistence type="predicted"/>
<accession>A0ABV6H6H2</accession>
<comment type="caution">
    <text evidence="1">The sequence shown here is derived from an EMBL/GenBank/DDBJ whole genome shotgun (WGS) entry which is preliminary data.</text>
</comment>
<organism evidence="1 2">
    <name type="scientific">Gordonia phosphorivorans</name>
    <dbReference type="NCBI Taxonomy" id="1056982"/>
    <lineage>
        <taxon>Bacteria</taxon>
        <taxon>Bacillati</taxon>
        <taxon>Actinomycetota</taxon>
        <taxon>Actinomycetes</taxon>
        <taxon>Mycobacteriales</taxon>
        <taxon>Gordoniaceae</taxon>
        <taxon>Gordonia</taxon>
    </lineage>
</organism>
<name>A0ABV6H6H2_9ACTN</name>
<dbReference type="EMBL" id="JBHLWV010000006">
    <property type="protein sequence ID" value="MFC0313573.1"/>
    <property type="molecule type" value="Genomic_DNA"/>
</dbReference>
<keyword evidence="2" id="KW-1185">Reference proteome</keyword>
<dbReference type="RefSeq" id="WP_382360004.1">
    <property type="nucleotide sequence ID" value="NZ_JBHLWV010000006.1"/>
</dbReference>
<protein>
    <submittedName>
        <fullName evidence="1">Uncharacterized protein</fullName>
    </submittedName>
</protein>